<gene>
    <name evidence="1" type="ORF">TrRE_jg9094</name>
</gene>
<evidence type="ECO:0000313" key="2">
    <source>
        <dbReference type="Proteomes" id="UP001165082"/>
    </source>
</evidence>
<proteinExistence type="predicted"/>
<protein>
    <submittedName>
        <fullName evidence="1">Uncharacterized protein</fullName>
    </submittedName>
</protein>
<feature type="non-terminal residue" evidence="1">
    <location>
        <position position="1"/>
    </location>
</feature>
<reference evidence="1" key="1">
    <citation type="submission" date="2022-07" db="EMBL/GenBank/DDBJ databases">
        <title>Genome analysis of Parmales, a sister group of diatoms, reveals the evolutionary specialization of diatoms from phago-mixotrophs to photoautotrophs.</title>
        <authorList>
            <person name="Ban H."/>
            <person name="Sato S."/>
            <person name="Yoshikawa S."/>
            <person name="Kazumasa Y."/>
            <person name="Nakamura Y."/>
            <person name="Ichinomiya M."/>
            <person name="Saitoh K."/>
            <person name="Sato N."/>
            <person name="Blanc-Mathieu R."/>
            <person name="Endo H."/>
            <person name="Kuwata A."/>
            <person name="Ogata H."/>
        </authorList>
    </citation>
    <scope>NUCLEOTIDE SEQUENCE</scope>
</reference>
<keyword evidence="2" id="KW-1185">Reference proteome</keyword>
<sequence>DGDGTVDRISGYAFAELEYPPGFAPPPSDAYMLWVDNESPFLAQLVFGFYDLQIPGPDLFQGVFDTTKGDIDFVTTSREEGDLQEDYDFMLHCEPIPSGGFRGYSHGSMFCEATATRVAGVFEEPDVFSNSYTFFLVPGGTSDEYVCPCAAEEVEITCEEKCNLGTNRHWASGNLICENFANEQPAQFGPDGCKFETCCTRGTDGLGATQPDPEITFPYIGQYDLTVTRG</sequence>
<dbReference type="Proteomes" id="UP001165082">
    <property type="component" value="Unassembled WGS sequence"/>
</dbReference>
<dbReference type="EMBL" id="BRXZ01004444">
    <property type="protein sequence ID" value="GMH48976.1"/>
    <property type="molecule type" value="Genomic_DNA"/>
</dbReference>
<comment type="caution">
    <text evidence="1">The sequence shown here is derived from an EMBL/GenBank/DDBJ whole genome shotgun (WGS) entry which is preliminary data.</text>
</comment>
<evidence type="ECO:0000313" key="1">
    <source>
        <dbReference type="EMBL" id="GMH48976.1"/>
    </source>
</evidence>
<accession>A0A9W6ZB18</accession>
<dbReference type="AlphaFoldDB" id="A0A9W6ZB18"/>
<name>A0A9W6ZB18_9STRA</name>
<organism evidence="1 2">
    <name type="scientific">Triparma retinervis</name>
    <dbReference type="NCBI Taxonomy" id="2557542"/>
    <lineage>
        <taxon>Eukaryota</taxon>
        <taxon>Sar</taxon>
        <taxon>Stramenopiles</taxon>
        <taxon>Ochrophyta</taxon>
        <taxon>Bolidophyceae</taxon>
        <taxon>Parmales</taxon>
        <taxon>Triparmaceae</taxon>
        <taxon>Triparma</taxon>
    </lineage>
</organism>